<dbReference type="AlphaFoldDB" id="A0AAE3GPD4"/>
<dbReference type="Proteomes" id="UP001204953">
    <property type="component" value="Unassembled WGS sequence"/>
</dbReference>
<organism evidence="1 2">
    <name type="scientific">Limnofasciculus baicalensis BBK-W-15</name>
    <dbReference type="NCBI Taxonomy" id="2699891"/>
    <lineage>
        <taxon>Bacteria</taxon>
        <taxon>Bacillati</taxon>
        <taxon>Cyanobacteriota</taxon>
        <taxon>Cyanophyceae</taxon>
        <taxon>Coleofasciculales</taxon>
        <taxon>Coleofasciculaceae</taxon>
        <taxon>Limnofasciculus</taxon>
        <taxon>Limnofasciculus baicalensis</taxon>
    </lineage>
</organism>
<accession>A0AAE3GPD4</accession>
<dbReference type="RefSeq" id="WP_254011027.1">
    <property type="nucleotide sequence ID" value="NZ_JAMZMM010000045.1"/>
</dbReference>
<gene>
    <name evidence="1" type="ORF">NJ959_07025</name>
</gene>
<dbReference type="EMBL" id="JAMZMM010000045">
    <property type="protein sequence ID" value="MCP2728225.1"/>
    <property type="molecule type" value="Genomic_DNA"/>
</dbReference>
<name>A0AAE3GPD4_9CYAN</name>
<keyword evidence="2" id="KW-1185">Reference proteome</keyword>
<protein>
    <submittedName>
        <fullName evidence="1">Uncharacterized protein</fullName>
    </submittedName>
</protein>
<sequence>MADIVQIEVSQFLAGEFPSDESYYQRQNQEVTRLVETLEQLTGRNISWEPPIEEFGFYHLLLPVDLKLDVPLYGKTIDLLEQLVDEERSTSFLHLLISFVSRFTCIYWSRYFPPNLEETISSEATFQDSAEESLFEQVQQKLEENGWIWLPPAEAAEIVPGAPPPWPYKEGSALVRHIIFPGCTVLMD</sequence>
<evidence type="ECO:0000313" key="2">
    <source>
        <dbReference type="Proteomes" id="UP001204953"/>
    </source>
</evidence>
<proteinExistence type="predicted"/>
<comment type="caution">
    <text evidence="1">The sequence shown here is derived from an EMBL/GenBank/DDBJ whole genome shotgun (WGS) entry which is preliminary data.</text>
</comment>
<reference evidence="1" key="1">
    <citation type="submission" date="2022-06" db="EMBL/GenBank/DDBJ databases">
        <title>New cyanobacteria of genus Symplocastrum in benthos of Lake Baikal.</title>
        <authorList>
            <person name="Sorokovikova E."/>
            <person name="Tikhonova I."/>
            <person name="Krasnopeev A."/>
            <person name="Evseev P."/>
            <person name="Gladkikh A."/>
            <person name="Belykh O."/>
        </authorList>
    </citation>
    <scope>NUCLEOTIDE SEQUENCE</scope>
    <source>
        <strain evidence="1">BBK-W-15</strain>
    </source>
</reference>
<evidence type="ECO:0000313" key="1">
    <source>
        <dbReference type="EMBL" id="MCP2728225.1"/>
    </source>
</evidence>